<protein>
    <submittedName>
        <fullName evidence="2">Uncharacterized protein</fullName>
    </submittedName>
</protein>
<feature type="compositionally biased region" description="Polar residues" evidence="1">
    <location>
        <begin position="52"/>
        <end position="63"/>
    </location>
</feature>
<keyword evidence="3" id="KW-1185">Reference proteome</keyword>
<proteinExistence type="predicted"/>
<gene>
    <name evidence="2" type="ORF">BCR34DRAFT_196052</name>
</gene>
<sequence length="349" mass="37200">MFPSASSRRAAVDAAYPRRRTPPPSRTGLDESGRRRPRKWKERDRDGLSGAEASSYTSGSATAWDSDEEGAPVMELMGDIFSALERMGRRDKGKRREDRAAISIHNLATQLSEFLPPSPVPSPNLWLSDPPENGAPPPSYDDTLADLPPDYTTTDALASAQTPEYTPFSSLNPSLCSNVPNCLRLSCATSPTSSFYLDEKSLYADIDFGFCEDGVKSHAKKKKGAAAKKPVEEKKEEEPAGGSGDAGAGDSGGSGDPPPDGGAGGSGGGDDGNGGDGNGGGGGDGDGWGDNAGWGATTKKKKKKGKKAEEEEEAERKKKEEEEEDAERKRKEEEEEAERKRLEDEPSSR</sequence>
<feature type="compositionally biased region" description="Gly residues" evidence="1">
    <location>
        <begin position="241"/>
        <end position="292"/>
    </location>
</feature>
<dbReference type="EMBL" id="MCFA01000279">
    <property type="protein sequence ID" value="ORX95410.1"/>
    <property type="molecule type" value="Genomic_DNA"/>
</dbReference>
<reference evidence="2 3" key="1">
    <citation type="submission" date="2016-07" db="EMBL/GenBank/DDBJ databases">
        <title>Pervasive Adenine N6-methylation of Active Genes in Fungi.</title>
        <authorList>
            <consortium name="DOE Joint Genome Institute"/>
            <person name="Mondo S.J."/>
            <person name="Dannebaum R.O."/>
            <person name="Kuo R.C."/>
            <person name="Labutti K."/>
            <person name="Haridas S."/>
            <person name="Kuo A."/>
            <person name="Salamov A."/>
            <person name="Ahrendt S.R."/>
            <person name="Lipzen A."/>
            <person name="Sullivan W."/>
            <person name="Andreopoulos W.B."/>
            <person name="Clum A."/>
            <person name="Lindquist E."/>
            <person name="Daum C."/>
            <person name="Ramamoorthy G.K."/>
            <person name="Gryganskyi A."/>
            <person name="Culley D."/>
            <person name="Magnuson J.K."/>
            <person name="James T.Y."/>
            <person name="O'Malley M.A."/>
            <person name="Stajich J.E."/>
            <person name="Spatafora J.W."/>
            <person name="Visel A."/>
            <person name="Grigoriev I.V."/>
        </authorList>
    </citation>
    <scope>NUCLEOTIDE SEQUENCE [LARGE SCALE GENOMIC DNA]</scope>
    <source>
        <strain evidence="2 3">CBS 115471</strain>
    </source>
</reference>
<organism evidence="2 3">
    <name type="scientific">Clohesyomyces aquaticus</name>
    <dbReference type="NCBI Taxonomy" id="1231657"/>
    <lineage>
        <taxon>Eukaryota</taxon>
        <taxon>Fungi</taxon>
        <taxon>Dikarya</taxon>
        <taxon>Ascomycota</taxon>
        <taxon>Pezizomycotina</taxon>
        <taxon>Dothideomycetes</taxon>
        <taxon>Pleosporomycetidae</taxon>
        <taxon>Pleosporales</taxon>
        <taxon>Lindgomycetaceae</taxon>
        <taxon>Clohesyomyces</taxon>
    </lineage>
</organism>
<comment type="caution">
    <text evidence="2">The sequence shown here is derived from an EMBL/GenBank/DDBJ whole genome shotgun (WGS) entry which is preliminary data.</text>
</comment>
<feature type="region of interest" description="Disordered" evidence="1">
    <location>
        <begin position="221"/>
        <end position="349"/>
    </location>
</feature>
<feature type="region of interest" description="Disordered" evidence="1">
    <location>
        <begin position="113"/>
        <end position="154"/>
    </location>
</feature>
<name>A0A1Y1YBL4_9PLEO</name>
<evidence type="ECO:0000313" key="2">
    <source>
        <dbReference type="EMBL" id="ORX95410.1"/>
    </source>
</evidence>
<feature type="region of interest" description="Disordered" evidence="1">
    <location>
        <begin position="1"/>
        <end position="69"/>
    </location>
</feature>
<dbReference type="STRING" id="1231657.A0A1Y1YBL4"/>
<dbReference type="OrthoDB" id="5244639at2759"/>
<feature type="compositionally biased region" description="Basic and acidic residues" evidence="1">
    <location>
        <begin position="314"/>
        <end position="349"/>
    </location>
</feature>
<dbReference type="Proteomes" id="UP000193144">
    <property type="component" value="Unassembled WGS sequence"/>
</dbReference>
<dbReference type="AlphaFoldDB" id="A0A1Y1YBL4"/>
<evidence type="ECO:0000313" key="3">
    <source>
        <dbReference type="Proteomes" id="UP000193144"/>
    </source>
</evidence>
<evidence type="ECO:0000256" key="1">
    <source>
        <dbReference type="SAM" id="MobiDB-lite"/>
    </source>
</evidence>
<feature type="compositionally biased region" description="Basic and acidic residues" evidence="1">
    <location>
        <begin position="229"/>
        <end position="238"/>
    </location>
</feature>
<accession>A0A1Y1YBL4</accession>